<sequence>MLESNKTATVIVNWNGYADTIGCLYSLCKSGVDINDIIVVDNNSTNNSIKEIREHFPRVNIIESDINGGFSYGCNLGIKYALIHNYSFVWLLNNDTLVLPDTLSKMVSYANDTGAKIVGCTVRDIAFPYNLQLLGGGFVNFFNGTTQLNLKEDAAGMTFISGASMLVRSEIFSDIGLFDEGYTMYWEDVEFCVRAKRHGHSLGAAFDALVLHKEGGSVGRRSLLKARYITLSTRRFFRQTTKLWLLPVMYQQLGRSIMSIKRGEYEYLQVIWL</sequence>
<dbReference type="InterPro" id="IPR001173">
    <property type="entry name" value="Glyco_trans_2-like"/>
</dbReference>
<evidence type="ECO:0000256" key="3">
    <source>
        <dbReference type="ARBA" id="ARBA00022679"/>
    </source>
</evidence>
<proteinExistence type="inferred from homology"/>
<dbReference type="PANTHER" id="PTHR43179">
    <property type="entry name" value="RHAMNOSYLTRANSFERASE WBBL"/>
    <property type="match status" value="1"/>
</dbReference>
<dbReference type="CDD" id="cd04186">
    <property type="entry name" value="GT_2_like_c"/>
    <property type="match status" value="1"/>
</dbReference>
<dbReference type="Pfam" id="PF00535">
    <property type="entry name" value="Glycos_transf_2"/>
    <property type="match status" value="1"/>
</dbReference>
<keyword evidence="6" id="KW-1185">Reference proteome</keyword>
<keyword evidence="3" id="KW-0808">Transferase</keyword>
<evidence type="ECO:0000313" key="6">
    <source>
        <dbReference type="Proteomes" id="UP001401887"/>
    </source>
</evidence>
<comment type="caution">
    <text evidence="5">The sequence shown here is derived from an EMBL/GenBank/DDBJ whole genome shotgun (WGS) entry which is preliminary data.</text>
</comment>
<dbReference type="SUPFAM" id="SSF53448">
    <property type="entry name" value="Nucleotide-diphospho-sugar transferases"/>
    <property type="match status" value="1"/>
</dbReference>
<gene>
    <name evidence="5" type="ORF">Dcar01_02827</name>
</gene>
<accession>A0ABP9WAB1</accession>
<evidence type="ECO:0000313" key="5">
    <source>
        <dbReference type="EMBL" id="GAA5514076.1"/>
    </source>
</evidence>
<evidence type="ECO:0000259" key="4">
    <source>
        <dbReference type="Pfam" id="PF00535"/>
    </source>
</evidence>
<dbReference type="RefSeq" id="WP_345466342.1">
    <property type="nucleotide sequence ID" value="NZ_BAABRP010000013.1"/>
</dbReference>
<evidence type="ECO:0000256" key="1">
    <source>
        <dbReference type="ARBA" id="ARBA00006739"/>
    </source>
</evidence>
<dbReference type="InterPro" id="IPR029044">
    <property type="entry name" value="Nucleotide-diphossugar_trans"/>
</dbReference>
<dbReference type="Gene3D" id="3.90.550.10">
    <property type="entry name" value="Spore Coat Polysaccharide Biosynthesis Protein SpsA, Chain A"/>
    <property type="match status" value="1"/>
</dbReference>
<feature type="domain" description="Glycosyltransferase 2-like" evidence="4">
    <location>
        <begin position="10"/>
        <end position="175"/>
    </location>
</feature>
<comment type="similarity">
    <text evidence="1">Belongs to the glycosyltransferase 2 family.</text>
</comment>
<evidence type="ECO:0000256" key="2">
    <source>
        <dbReference type="ARBA" id="ARBA00022676"/>
    </source>
</evidence>
<dbReference type="PANTHER" id="PTHR43179:SF12">
    <property type="entry name" value="GALACTOFURANOSYLTRANSFERASE GLFT2"/>
    <property type="match status" value="1"/>
</dbReference>
<name>A0ABP9WAB1_9DEIO</name>
<dbReference type="EMBL" id="BAABRP010000013">
    <property type="protein sequence ID" value="GAA5514076.1"/>
    <property type="molecule type" value="Genomic_DNA"/>
</dbReference>
<dbReference type="Proteomes" id="UP001401887">
    <property type="component" value="Unassembled WGS sequence"/>
</dbReference>
<keyword evidence="2" id="KW-0328">Glycosyltransferase</keyword>
<organism evidence="5 6">
    <name type="scientific">Deinococcus carri</name>
    <dbReference type="NCBI Taxonomy" id="1211323"/>
    <lineage>
        <taxon>Bacteria</taxon>
        <taxon>Thermotogati</taxon>
        <taxon>Deinococcota</taxon>
        <taxon>Deinococci</taxon>
        <taxon>Deinococcales</taxon>
        <taxon>Deinococcaceae</taxon>
        <taxon>Deinococcus</taxon>
    </lineage>
</organism>
<reference evidence="5 6" key="1">
    <citation type="submission" date="2024-02" db="EMBL/GenBank/DDBJ databases">
        <title>Deinococcus carri NBRC 110142.</title>
        <authorList>
            <person name="Ichikawa N."/>
            <person name="Katano-Makiyama Y."/>
            <person name="Hidaka K."/>
        </authorList>
    </citation>
    <scope>NUCLEOTIDE SEQUENCE [LARGE SCALE GENOMIC DNA]</scope>
    <source>
        <strain evidence="5 6">NBRC 110142</strain>
    </source>
</reference>
<protein>
    <recommendedName>
        <fullName evidence="4">Glycosyltransferase 2-like domain-containing protein</fullName>
    </recommendedName>
</protein>